<dbReference type="PROSITE" id="PS00028">
    <property type="entry name" value="ZINC_FINGER_C2H2_1"/>
    <property type="match status" value="2"/>
</dbReference>
<feature type="compositionally biased region" description="Polar residues" evidence="5">
    <location>
        <begin position="617"/>
        <end position="642"/>
    </location>
</feature>
<dbReference type="Gramene" id="Pp3c5_3270V3.3">
    <property type="protein sequence ID" value="Pp3c5_3270V3.3"/>
    <property type="gene ID" value="Pp3c5_3270"/>
</dbReference>
<dbReference type="SMART" id="SM00271">
    <property type="entry name" value="DnaJ"/>
    <property type="match status" value="1"/>
</dbReference>
<keyword evidence="3" id="KW-0862">Zinc</keyword>
<organism evidence="8 9">
    <name type="scientific">Physcomitrium patens</name>
    <name type="common">Spreading-leaved earth moss</name>
    <name type="synonym">Physcomitrella patens</name>
    <dbReference type="NCBI Taxonomy" id="3218"/>
    <lineage>
        <taxon>Eukaryota</taxon>
        <taxon>Viridiplantae</taxon>
        <taxon>Streptophyta</taxon>
        <taxon>Embryophyta</taxon>
        <taxon>Bryophyta</taxon>
        <taxon>Bryophytina</taxon>
        <taxon>Bryopsida</taxon>
        <taxon>Funariidae</taxon>
        <taxon>Funariales</taxon>
        <taxon>Funariaceae</taxon>
        <taxon>Physcomitrium</taxon>
    </lineage>
</organism>
<dbReference type="RefSeq" id="XP_024375541.1">
    <property type="nucleotide sequence ID" value="XM_024519773.2"/>
</dbReference>
<feature type="compositionally biased region" description="Acidic residues" evidence="5">
    <location>
        <begin position="582"/>
        <end position="593"/>
    </location>
</feature>
<feature type="compositionally biased region" description="Basic residues" evidence="5">
    <location>
        <begin position="597"/>
        <end position="607"/>
    </location>
</feature>
<dbReference type="GeneID" id="112282320"/>
<proteinExistence type="predicted"/>
<dbReference type="Pfam" id="PF21884">
    <property type="entry name" value="ZUO1-like_ZHD"/>
    <property type="match status" value="1"/>
</dbReference>
<dbReference type="InterPro" id="IPR001623">
    <property type="entry name" value="DnaJ_domain"/>
</dbReference>
<dbReference type="CDD" id="cd06257">
    <property type="entry name" value="DnaJ"/>
    <property type="match status" value="1"/>
</dbReference>
<dbReference type="Pfam" id="PF00096">
    <property type="entry name" value="zf-C2H2"/>
    <property type="match status" value="1"/>
</dbReference>
<gene>
    <name evidence="8" type="primary">LOC112282320</name>
</gene>
<feature type="compositionally biased region" description="Basic and acidic residues" evidence="5">
    <location>
        <begin position="453"/>
        <end position="466"/>
    </location>
</feature>
<accession>A0A7I4E7J8</accession>
<dbReference type="Gene3D" id="1.10.287.110">
    <property type="entry name" value="DnaJ domain"/>
    <property type="match status" value="1"/>
</dbReference>
<dbReference type="GO" id="GO:0008270">
    <property type="term" value="F:zinc ion binding"/>
    <property type="evidence" value="ECO:0007669"/>
    <property type="project" value="UniProtKB-KW"/>
</dbReference>
<feature type="compositionally biased region" description="Acidic residues" evidence="5">
    <location>
        <begin position="471"/>
        <end position="483"/>
    </location>
</feature>
<reference evidence="8 9" key="2">
    <citation type="journal article" date="2018" name="Plant J.">
        <title>The Physcomitrella patens chromosome-scale assembly reveals moss genome structure and evolution.</title>
        <authorList>
            <person name="Lang D."/>
            <person name="Ullrich K.K."/>
            <person name="Murat F."/>
            <person name="Fuchs J."/>
            <person name="Jenkins J."/>
            <person name="Haas F.B."/>
            <person name="Piednoel M."/>
            <person name="Gundlach H."/>
            <person name="Van Bel M."/>
            <person name="Meyberg R."/>
            <person name="Vives C."/>
            <person name="Morata J."/>
            <person name="Symeonidi A."/>
            <person name="Hiss M."/>
            <person name="Muchero W."/>
            <person name="Kamisugi Y."/>
            <person name="Saleh O."/>
            <person name="Blanc G."/>
            <person name="Decker E.L."/>
            <person name="van Gessel N."/>
            <person name="Grimwood J."/>
            <person name="Hayes R.D."/>
            <person name="Graham S.W."/>
            <person name="Gunter L.E."/>
            <person name="McDaniel S.F."/>
            <person name="Hoernstein S.N.W."/>
            <person name="Larsson A."/>
            <person name="Li F.W."/>
            <person name="Perroud P.F."/>
            <person name="Phillips J."/>
            <person name="Ranjan P."/>
            <person name="Rokshar D.S."/>
            <person name="Rothfels C.J."/>
            <person name="Schneider L."/>
            <person name="Shu S."/>
            <person name="Stevenson D.W."/>
            <person name="Thummler F."/>
            <person name="Tillich M."/>
            <person name="Villarreal Aguilar J.C."/>
            <person name="Widiez T."/>
            <person name="Wong G.K."/>
            <person name="Wymore A."/>
            <person name="Zhang Y."/>
            <person name="Zimmer A.D."/>
            <person name="Quatrano R.S."/>
            <person name="Mayer K.F.X."/>
            <person name="Goodstein D."/>
            <person name="Casacuberta J.M."/>
            <person name="Vandepoele K."/>
            <person name="Reski R."/>
            <person name="Cuming A.C."/>
            <person name="Tuskan G.A."/>
            <person name="Maumus F."/>
            <person name="Salse J."/>
            <person name="Schmutz J."/>
            <person name="Rensing S.A."/>
        </authorList>
    </citation>
    <scope>NUCLEOTIDE SEQUENCE [LARGE SCALE GENOMIC DNA]</scope>
    <source>
        <strain evidence="8 9">cv. Gransden 2004</strain>
    </source>
</reference>
<dbReference type="InterPro" id="IPR013087">
    <property type="entry name" value="Znf_C2H2_type"/>
</dbReference>
<dbReference type="Gene3D" id="3.30.160.60">
    <property type="entry name" value="Classic Zinc Finger"/>
    <property type="match status" value="1"/>
</dbReference>
<feature type="compositionally biased region" description="Acidic residues" evidence="5">
    <location>
        <begin position="525"/>
        <end position="536"/>
    </location>
</feature>
<evidence type="ECO:0000256" key="5">
    <source>
        <dbReference type="SAM" id="MobiDB-lite"/>
    </source>
</evidence>
<dbReference type="OrthoDB" id="5894at2759"/>
<evidence type="ECO:0000256" key="2">
    <source>
        <dbReference type="ARBA" id="ARBA00022771"/>
    </source>
</evidence>
<evidence type="ECO:0000259" key="6">
    <source>
        <dbReference type="PROSITE" id="PS50076"/>
    </source>
</evidence>
<dbReference type="SUPFAM" id="SSF57667">
    <property type="entry name" value="beta-beta-alpha zinc fingers"/>
    <property type="match status" value="1"/>
</dbReference>
<feature type="region of interest" description="Disordered" evidence="5">
    <location>
        <begin position="369"/>
        <end position="483"/>
    </location>
</feature>
<feature type="compositionally biased region" description="Basic and acidic residues" evidence="5">
    <location>
        <begin position="510"/>
        <end position="524"/>
    </location>
</feature>
<dbReference type="KEGG" id="ppp:112282320"/>
<dbReference type="Pfam" id="PF12171">
    <property type="entry name" value="zf-C2H2_jaz"/>
    <property type="match status" value="1"/>
</dbReference>
<evidence type="ECO:0000256" key="4">
    <source>
        <dbReference type="PROSITE-ProRule" id="PRU00042"/>
    </source>
</evidence>
<feature type="domain" description="C2H2-type" evidence="7">
    <location>
        <begin position="688"/>
        <end position="717"/>
    </location>
</feature>
<dbReference type="Proteomes" id="UP000006727">
    <property type="component" value="Chromosome 5"/>
</dbReference>
<dbReference type="PROSITE" id="PS00636">
    <property type="entry name" value="DNAJ_1"/>
    <property type="match status" value="1"/>
</dbReference>
<dbReference type="InParanoid" id="A0A7I4E7J8"/>
<feature type="region of interest" description="Disordered" evidence="5">
    <location>
        <begin position="496"/>
        <end position="653"/>
    </location>
</feature>
<dbReference type="InterPro" id="IPR054076">
    <property type="entry name" value="ZUO1-like_ZHD"/>
</dbReference>
<reference evidence="8" key="3">
    <citation type="submission" date="2020-12" db="UniProtKB">
        <authorList>
            <consortium name="EnsemblPlants"/>
        </authorList>
    </citation>
    <scope>IDENTIFICATION</scope>
</reference>
<dbReference type="SMART" id="SM00355">
    <property type="entry name" value="ZnF_C2H2"/>
    <property type="match status" value="2"/>
</dbReference>
<dbReference type="InterPro" id="IPR022755">
    <property type="entry name" value="Znf_C2H2_jaz"/>
</dbReference>
<sequence length="718" mass="81193">MAPPVEGLTECLYDTLGVERTVDPDKLKIAYRKMAMKWHPDKIQQSGAGASPDDYQKATERFQMINRAYEVLSDPVERTWYDSHRERILNASSSSNSANAAPGEFDLNLWPYFSPSAFSGFGETGNGFYSVYSEVFKKVHMQEQVFGRMYGNGDVSAAPELGGKDTPYQNVYSFYRYWQGFSTVKDFAWCDKYDVLQAPNRKVRRLMDEENNKVRKRERKEFNNSVRQLASFVKKRDKRVIEKQLELQMIQKQKEQERKARQLALEKEKQEQIRLYKEQAWTVPSDQEEEEWDSDEDSDYDGTAKLEKTTEELECMICSKRFKSVKQLQNHERSKKHLENLAALKGAFRNDDEQVERLGKQLGIDISSTKRLKKGKADVGSDEVQEPAAGSDAQSGLEGKDPNMGISSYEEGPEVVSDAEPLRMPPTVNEIDGNPSLISKDNQSDDSIDDILQDSHNELKEEDVPLKEPISGEEEISDAEEDTDRMLAYMLKLQRSRWASSALPPETVSPDERLGSMEKSRAESIPDDEEVDEDDMLAAMSSLQLNKQKASSSEMDSEARQTEDTRNDVVEKAGVLSRSEESVVEDGDIDDDDEKPKKGKSRRRAKQDRKQAAISNRFATPSTDLEQPESVSQNGDATSDTGGPSIGANENVRAVSEVPQVKHSKLAHRGKKIKKEKLLQKGAKQDSHTCQTCGEDFESRSQLFKHIAATNHAILKSK</sequence>
<dbReference type="SUPFAM" id="SSF46565">
    <property type="entry name" value="Chaperone J-domain"/>
    <property type="match status" value="1"/>
</dbReference>
<keyword evidence="9" id="KW-1185">Reference proteome</keyword>
<feature type="compositionally biased region" description="Basic and acidic residues" evidence="5">
    <location>
        <begin position="557"/>
        <end position="571"/>
    </location>
</feature>
<evidence type="ECO:0000256" key="3">
    <source>
        <dbReference type="ARBA" id="ARBA00022833"/>
    </source>
</evidence>
<dbReference type="FunCoup" id="A0A7I4E7J8">
    <property type="interactions" value="2979"/>
</dbReference>
<keyword evidence="2 4" id="KW-0863">Zinc-finger</keyword>
<reference evidence="8 9" key="1">
    <citation type="journal article" date="2008" name="Science">
        <title>The Physcomitrella genome reveals evolutionary insights into the conquest of land by plants.</title>
        <authorList>
            <person name="Rensing S."/>
            <person name="Lang D."/>
            <person name="Zimmer A."/>
            <person name="Terry A."/>
            <person name="Salamov A."/>
            <person name="Shapiro H."/>
            <person name="Nishiyama T."/>
            <person name="Perroud P.-F."/>
            <person name="Lindquist E."/>
            <person name="Kamisugi Y."/>
            <person name="Tanahashi T."/>
            <person name="Sakakibara K."/>
            <person name="Fujita T."/>
            <person name="Oishi K."/>
            <person name="Shin-I T."/>
            <person name="Kuroki Y."/>
            <person name="Toyoda A."/>
            <person name="Suzuki Y."/>
            <person name="Hashimoto A."/>
            <person name="Yamaguchi K."/>
            <person name="Sugano A."/>
            <person name="Kohara Y."/>
            <person name="Fujiyama A."/>
            <person name="Anterola A."/>
            <person name="Aoki S."/>
            <person name="Ashton N."/>
            <person name="Barbazuk W.B."/>
            <person name="Barker E."/>
            <person name="Bennetzen J."/>
            <person name="Bezanilla M."/>
            <person name="Blankenship R."/>
            <person name="Cho S.H."/>
            <person name="Dutcher S."/>
            <person name="Estelle M."/>
            <person name="Fawcett J.A."/>
            <person name="Gundlach H."/>
            <person name="Hanada K."/>
            <person name="Heyl A."/>
            <person name="Hicks K.A."/>
            <person name="Hugh J."/>
            <person name="Lohr M."/>
            <person name="Mayer K."/>
            <person name="Melkozernov A."/>
            <person name="Murata T."/>
            <person name="Nelson D."/>
            <person name="Pils B."/>
            <person name="Prigge M."/>
            <person name="Reiss B."/>
            <person name="Renner T."/>
            <person name="Rombauts S."/>
            <person name="Rushton P."/>
            <person name="Sanderfoot A."/>
            <person name="Schween G."/>
            <person name="Shiu S.-H."/>
            <person name="Stueber K."/>
            <person name="Theodoulou F.L."/>
            <person name="Tu H."/>
            <person name="Van de Peer Y."/>
            <person name="Verrier P.J."/>
            <person name="Waters E."/>
            <person name="Wood A."/>
            <person name="Yang L."/>
            <person name="Cove D."/>
            <person name="Cuming A."/>
            <person name="Hasebe M."/>
            <person name="Lucas S."/>
            <person name="Mishler D.B."/>
            <person name="Reski R."/>
            <person name="Grigoriev I."/>
            <person name="Quatrano R.S."/>
            <person name="Boore J.L."/>
        </authorList>
    </citation>
    <scope>NUCLEOTIDE SEQUENCE [LARGE SCALE GENOMIC DNA]</scope>
    <source>
        <strain evidence="8 9">cv. Gransden 2004</strain>
    </source>
</reference>
<dbReference type="InterPro" id="IPR036236">
    <property type="entry name" value="Znf_C2H2_sf"/>
</dbReference>
<evidence type="ECO:0000313" key="9">
    <source>
        <dbReference type="Proteomes" id="UP000006727"/>
    </source>
</evidence>
<evidence type="ECO:0000259" key="7">
    <source>
        <dbReference type="PROSITE" id="PS50157"/>
    </source>
</evidence>
<dbReference type="Pfam" id="PF00226">
    <property type="entry name" value="DnaJ"/>
    <property type="match status" value="1"/>
</dbReference>
<dbReference type="PROSITE" id="PS50076">
    <property type="entry name" value="DNAJ_2"/>
    <property type="match status" value="1"/>
</dbReference>
<dbReference type="EMBL" id="ABEU02000005">
    <property type="status" value="NOT_ANNOTATED_CDS"/>
    <property type="molecule type" value="Genomic_DNA"/>
</dbReference>
<protein>
    <recommendedName>
        <fullName evidence="10">J domain-containing protein</fullName>
    </recommendedName>
</protein>
<feature type="compositionally biased region" description="Polar residues" evidence="5">
    <location>
        <begin position="541"/>
        <end position="554"/>
    </location>
</feature>
<dbReference type="InterPro" id="IPR036869">
    <property type="entry name" value="J_dom_sf"/>
</dbReference>
<feature type="domain" description="C2H2-type" evidence="7">
    <location>
        <begin position="313"/>
        <end position="337"/>
    </location>
</feature>
<dbReference type="InterPro" id="IPR018253">
    <property type="entry name" value="DnaJ_domain_CS"/>
</dbReference>
<dbReference type="PANTHER" id="PTHR45495:SF1">
    <property type="entry name" value="DNAJ PROTEIN JJJ1 HOMOLOG"/>
    <property type="match status" value="1"/>
</dbReference>
<dbReference type="InterPro" id="IPR044648">
    <property type="entry name" value="JJJ1_plant"/>
</dbReference>
<feature type="domain" description="J" evidence="6">
    <location>
        <begin position="11"/>
        <end position="85"/>
    </location>
</feature>
<dbReference type="PROSITE" id="PS50157">
    <property type="entry name" value="ZINC_FINGER_C2H2_2"/>
    <property type="match status" value="2"/>
</dbReference>
<evidence type="ECO:0000256" key="1">
    <source>
        <dbReference type="ARBA" id="ARBA00022723"/>
    </source>
</evidence>
<evidence type="ECO:0000313" key="8">
    <source>
        <dbReference type="EnsemblPlants" id="Pp3c5_3270V3.3"/>
    </source>
</evidence>
<name>A0A7I4E7J8_PHYPA</name>
<evidence type="ECO:0008006" key="10">
    <source>
        <dbReference type="Google" id="ProtNLM"/>
    </source>
</evidence>
<dbReference type="EnsemblPlants" id="Pp3c5_3270V3.3">
    <property type="protein sequence ID" value="Pp3c5_3270V3.3"/>
    <property type="gene ID" value="Pp3c5_3270"/>
</dbReference>
<dbReference type="AlphaFoldDB" id="A0A7I4E7J8"/>
<dbReference type="PANTHER" id="PTHR45495">
    <property type="entry name" value="DNAJ PROTEIN JJJ1 HOMOLOG"/>
    <property type="match status" value="1"/>
</dbReference>
<dbReference type="PRINTS" id="PR00625">
    <property type="entry name" value="JDOMAIN"/>
</dbReference>
<keyword evidence="1" id="KW-0479">Metal-binding</keyword>